<name>A0AAW8F8S0_9ACTN</name>
<dbReference type="Proteomes" id="UP001234216">
    <property type="component" value="Unassembled WGS sequence"/>
</dbReference>
<dbReference type="RefSeq" id="WP_306973396.1">
    <property type="nucleotide sequence ID" value="NZ_JAUSYQ010000002.1"/>
</dbReference>
<gene>
    <name evidence="1" type="ORF">QFZ22_001943</name>
</gene>
<evidence type="ECO:0000313" key="2">
    <source>
        <dbReference type="Proteomes" id="UP001234216"/>
    </source>
</evidence>
<protein>
    <submittedName>
        <fullName evidence="1">Uncharacterized protein</fullName>
    </submittedName>
</protein>
<dbReference type="AlphaFoldDB" id="A0AAW8F8S0"/>
<accession>A0AAW8F8S0</accession>
<comment type="caution">
    <text evidence="1">The sequence shown here is derived from an EMBL/GenBank/DDBJ whole genome shotgun (WGS) entry which is preliminary data.</text>
</comment>
<reference evidence="1" key="1">
    <citation type="submission" date="2023-07" db="EMBL/GenBank/DDBJ databases">
        <title>Comparative genomics of wheat-associated soil bacteria to identify genetic determinants of phenazine resistance.</title>
        <authorList>
            <person name="Mouncey N."/>
        </authorList>
    </citation>
    <scope>NUCLEOTIDE SEQUENCE</scope>
    <source>
        <strain evidence="1">V4I22</strain>
    </source>
</reference>
<proteinExistence type="predicted"/>
<dbReference type="EMBL" id="JAUSZV010000005">
    <property type="protein sequence ID" value="MDQ0905958.1"/>
    <property type="molecule type" value="Genomic_DNA"/>
</dbReference>
<evidence type="ECO:0000313" key="1">
    <source>
        <dbReference type="EMBL" id="MDQ0905958.1"/>
    </source>
</evidence>
<sequence>MGGDGIVTQPGFFCVVGDGIRVGRDDASPVTPDHHGPFPFTGGTIDKVVVDVSGERYVDHEAQVRGWFIID</sequence>
<organism evidence="1 2">
    <name type="scientific">Streptomyces canus</name>
    <dbReference type="NCBI Taxonomy" id="58343"/>
    <lineage>
        <taxon>Bacteria</taxon>
        <taxon>Bacillati</taxon>
        <taxon>Actinomycetota</taxon>
        <taxon>Actinomycetes</taxon>
        <taxon>Kitasatosporales</taxon>
        <taxon>Streptomycetaceae</taxon>
        <taxon>Streptomyces</taxon>
        <taxon>Streptomyces aurantiacus group</taxon>
    </lineage>
</organism>